<gene>
    <name evidence="4" type="ORF">FF125_05150</name>
</gene>
<dbReference type="Proteomes" id="UP000306229">
    <property type="component" value="Chromosome"/>
</dbReference>
<keyword evidence="4" id="KW-0540">Nuclease</keyword>
<dbReference type="PANTHER" id="PTHR30231:SF41">
    <property type="entry name" value="DNA POLYMERASE III SUBUNIT EPSILON"/>
    <property type="match status" value="1"/>
</dbReference>
<accession>A0A5B7TTA8</accession>
<dbReference type="PANTHER" id="PTHR30231">
    <property type="entry name" value="DNA POLYMERASE III SUBUNIT EPSILON"/>
    <property type="match status" value="1"/>
</dbReference>
<comment type="function">
    <text evidence="1">DNA polymerase III is a complex, multichain enzyme responsible for most of the replicative synthesis in bacteria. The epsilon subunit contain the editing function and is a proofreading 3'-5' exonuclease.</text>
</comment>
<dbReference type="GO" id="GO:0003887">
    <property type="term" value="F:DNA-directed DNA polymerase activity"/>
    <property type="evidence" value="ECO:0007669"/>
    <property type="project" value="InterPro"/>
</dbReference>
<dbReference type="RefSeq" id="WP_138948775.1">
    <property type="nucleotide sequence ID" value="NZ_CP040749.1"/>
</dbReference>
<dbReference type="InterPro" id="IPR006054">
    <property type="entry name" value="DnaQ"/>
</dbReference>
<dbReference type="InterPro" id="IPR013520">
    <property type="entry name" value="Ribonucl_H"/>
</dbReference>
<protein>
    <submittedName>
        <fullName evidence="4">3'-5' exonuclease</fullName>
    </submittedName>
</protein>
<dbReference type="GO" id="GO:0003677">
    <property type="term" value="F:DNA binding"/>
    <property type="evidence" value="ECO:0007669"/>
    <property type="project" value="InterPro"/>
</dbReference>
<dbReference type="OrthoDB" id="9803913at2"/>
<organism evidence="4 5">
    <name type="scientific">Aureibaculum algae</name>
    <dbReference type="NCBI Taxonomy" id="2584122"/>
    <lineage>
        <taxon>Bacteria</taxon>
        <taxon>Pseudomonadati</taxon>
        <taxon>Bacteroidota</taxon>
        <taxon>Flavobacteriia</taxon>
        <taxon>Flavobacteriales</taxon>
        <taxon>Flavobacteriaceae</taxon>
        <taxon>Aureibaculum</taxon>
    </lineage>
</organism>
<dbReference type="GO" id="GO:0008408">
    <property type="term" value="F:3'-5' exonuclease activity"/>
    <property type="evidence" value="ECO:0007669"/>
    <property type="project" value="TreeGrafter"/>
</dbReference>
<dbReference type="FunFam" id="3.30.420.10:FF:000045">
    <property type="entry name" value="3'-5' exonuclease DinG"/>
    <property type="match status" value="1"/>
</dbReference>
<dbReference type="GO" id="GO:0005829">
    <property type="term" value="C:cytosol"/>
    <property type="evidence" value="ECO:0007669"/>
    <property type="project" value="TreeGrafter"/>
</dbReference>
<dbReference type="InterPro" id="IPR036397">
    <property type="entry name" value="RNaseH_sf"/>
</dbReference>
<dbReference type="Gene3D" id="3.30.420.10">
    <property type="entry name" value="Ribonuclease H-like superfamily/Ribonuclease H"/>
    <property type="match status" value="1"/>
</dbReference>
<evidence type="ECO:0000256" key="1">
    <source>
        <dbReference type="ARBA" id="ARBA00025483"/>
    </source>
</evidence>
<dbReference type="SMART" id="SM00479">
    <property type="entry name" value="EXOIII"/>
    <property type="match status" value="1"/>
</dbReference>
<name>A0A5B7TTA8_9FLAO</name>
<dbReference type="Pfam" id="PF00929">
    <property type="entry name" value="RNase_T"/>
    <property type="match status" value="1"/>
</dbReference>
<keyword evidence="4" id="KW-0269">Exonuclease</keyword>
<dbReference type="AlphaFoldDB" id="A0A5B7TTA8"/>
<evidence type="ECO:0000313" key="4">
    <source>
        <dbReference type="EMBL" id="QCX37852.1"/>
    </source>
</evidence>
<keyword evidence="5" id="KW-1185">Reference proteome</keyword>
<dbReference type="GO" id="GO:0045004">
    <property type="term" value="P:DNA replication proofreading"/>
    <property type="evidence" value="ECO:0007669"/>
    <property type="project" value="TreeGrafter"/>
</dbReference>
<dbReference type="EMBL" id="CP040749">
    <property type="protein sequence ID" value="QCX37852.1"/>
    <property type="molecule type" value="Genomic_DNA"/>
</dbReference>
<dbReference type="SUPFAM" id="SSF53098">
    <property type="entry name" value="Ribonuclease H-like"/>
    <property type="match status" value="1"/>
</dbReference>
<feature type="domain" description="Exonuclease" evidence="3">
    <location>
        <begin position="35"/>
        <end position="207"/>
    </location>
</feature>
<evidence type="ECO:0000313" key="5">
    <source>
        <dbReference type="Proteomes" id="UP000306229"/>
    </source>
</evidence>
<keyword evidence="4" id="KW-0378">Hydrolase</keyword>
<proteinExistence type="predicted"/>
<dbReference type="CDD" id="cd06127">
    <property type="entry name" value="DEDDh"/>
    <property type="match status" value="1"/>
</dbReference>
<dbReference type="KEGG" id="fbe:FF125_05150"/>
<dbReference type="NCBIfam" id="TIGR00573">
    <property type="entry name" value="dnaq"/>
    <property type="match status" value="1"/>
</dbReference>
<evidence type="ECO:0000256" key="2">
    <source>
        <dbReference type="ARBA" id="ARBA00026073"/>
    </source>
</evidence>
<sequence>MFNNIFKSKKNYPEFFRTYLDSFKKSKNLPLSETRFIVFDTETTGFDKNEDRILSIGAVSVVNNMINVVDNFELYIHQEIFKSESVKIHGLLKKGNIEKVTEAEAIELFIKFIKNDVLVGHHVGFDINMVDQMLLRNNLGKLKNECLDTGLLFKQSKHIVYQQNLKNYTLDDLCEELKIEKVDRHTATGDALITAIAFQKIIARLDKKNNLKLKDLL</sequence>
<evidence type="ECO:0000259" key="3">
    <source>
        <dbReference type="SMART" id="SM00479"/>
    </source>
</evidence>
<reference evidence="4 5" key="1">
    <citation type="submission" date="2019-05" db="EMBL/GenBank/DDBJ databases">
        <title>Algicella ahnfeltiae gen. nov., sp. nov., a novel marine bacterium of the family Flavobacteriaceae isolated from a red alga.</title>
        <authorList>
            <person name="Nedashkovskaya O.I."/>
            <person name="Kukhlevskiy A.D."/>
            <person name="Kim S.-G."/>
            <person name="Zhukova N.V."/>
            <person name="Mikhailov V.V."/>
        </authorList>
    </citation>
    <scope>NUCLEOTIDE SEQUENCE [LARGE SCALE GENOMIC DNA]</scope>
    <source>
        <strain evidence="4 5">10Alg115</strain>
    </source>
</reference>
<dbReference type="InterPro" id="IPR012337">
    <property type="entry name" value="RNaseH-like_sf"/>
</dbReference>
<comment type="subunit">
    <text evidence="2">DNA polymerase III contains a core (composed of alpha, epsilon and theta chains) that associates with a tau subunit. This core dimerizes to form the POLIII' complex. PolIII' associates with the gamma complex (composed of gamma, delta, delta', psi and chi chains) and with the beta chain to form the complete DNA polymerase III complex.</text>
</comment>